<dbReference type="InterPro" id="IPR029063">
    <property type="entry name" value="SAM-dependent_MTases_sf"/>
</dbReference>
<sequence length="343" mass="40343">MNTYSIKEVAQMLGIKENALRFYEKKGLLHPNRQSNGYRQYDFLELSKAQMIVLYRKFHFPIEAIEKLLQENNQSLDLFIKQYEQVTRTIHEMKQIQNSLIQSINTLLLNEDTDTIIKRMKNEAHLFQTSEWVDHWEFDTWADTYDESILKTTTGLPFYEHYDEVLQLCIKELPKEGNVVDVGIGTGNLSKQILETYPDIELVGVEPSLSMCRQCKKKLPQIPLYIGHFLQIPLEDHCMDAIVSTYAFHHCKTDEKLQAIREIKRVLKPNGICILGDLMFENKKSRREYETQCTPRQLRELEDEFFANIDILKSQFLSEGFTFEAKQVDEIMWVIVAKQQKMD</sequence>
<reference evidence="5" key="2">
    <citation type="journal article" date="2021" name="PeerJ">
        <title>Extensive microbial diversity within the chicken gut microbiome revealed by metagenomics and culture.</title>
        <authorList>
            <person name="Gilroy R."/>
            <person name="Ravi A."/>
            <person name="Getino M."/>
            <person name="Pursley I."/>
            <person name="Horton D.L."/>
            <person name="Alikhan N.F."/>
            <person name="Baker D."/>
            <person name="Gharbi K."/>
            <person name="Hall N."/>
            <person name="Watson M."/>
            <person name="Adriaenssens E.M."/>
            <person name="Foster-Nyarko E."/>
            <person name="Jarju S."/>
            <person name="Secka A."/>
            <person name="Antonio M."/>
            <person name="Oren A."/>
            <person name="Chaudhuri R.R."/>
            <person name="La Ragione R."/>
            <person name="Hildebrand F."/>
            <person name="Pallen M.J."/>
        </authorList>
    </citation>
    <scope>NUCLEOTIDE SEQUENCE</scope>
    <source>
        <strain evidence="5">E3-2379</strain>
    </source>
</reference>
<dbReference type="Gene3D" id="3.40.50.150">
    <property type="entry name" value="Vaccinia Virus protein VP39"/>
    <property type="match status" value="1"/>
</dbReference>
<organism evidence="5 6">
    <name type="scientific">Candidatus Scybalomonas excrementavium</name>
    <dbReference type="NCBI Taxonomy" id="2840943"/>
    <lineage>
        <taxon>Bacteria</taxon>
        <taxon>Bacillati</taxon>
        <taxon>Bacillota</taxon>
        <taxon>Clostridia</taxon>
        <taxon>Lachnospirales</taxon>
        <taxon>Lachnospiraceae</taxon>
        <taxon>Lachnospiraceae incertae sedis</taxon>
        <taxon>Candidatus Scybalomonas</taxon>
    </lineage>
</organism>
<evidence type="ECO:0000313" key="5">
    <source>
        <dbReference type="EMBL" id="MBO8463160.1"/>
    </source>
</evidence>
<dbReference type="GO" id="GO:0032259">
    <property type="term" value="P:methylation"/>
    <property type="evidence" value="ECO:0007669"/>
    <property type="project" value="UniProtKB-KW"/>
</dbReference>
<comment type="caution">
    <text evidence="5">The sequence shown here is derived from an EMBL/GenBank/DDBJ whole genome shotgun (WGS) entry which is preliminary data.</text>
</comment>
<dbReference type="SMART" id="SM00422">
    <property type="entry name" value="HTH_MERR"/>
    <property type="match status" value="1"/>
</dbReference>
<dbReference type="PANTHER" id="PTHR30204:SF94">
    <property type="entry name" value="HEAVY METAL-DEPENDENT TRANSCRIPTIONAL REGULATOR HI_0293-RELATED"/>
    <property type="match status" value="1"/>
</dbReference>
<dbReference type="InterPro" id="IPR000551">
    <property type="entry name" value="MerR-type_HTH_dom"/>
</dbReference>
<dbReference type="EMBL" id="JADIML010000127">
    <property type="protein sequence ID" value="MBO8463160.1"/>
    <property type="molecule type" value="Genomic_DNA"/>
</dbReference>
<dbReference type="AlphaFoldDB" id="A0A9D9N7Q2"/>
<dbReference type="Gene3D" id="1.10.1660.10">
    <property type="match status" value="1"/>
</dbReference>
<feature type="domain" description="HTH merR-type" evidence="4">
    <location>
        <begin position="3"/>
        <end position="71"/>
    </location>
</feature>
<dbReference type="SUPFAM" id="SSF53335">
    <property type="entry name" value="S-adenosyl-L-methionine-dependent methyltransferases"/>
    <property type="match status" value="1"/>
</dbReference>
<protein>
    <submittedName>
        <fullName evidence="5">Methyltransferase domain-containing protein</fullName>
    </submittedName>
</protein>
<dbReference type="InterPro" id="IPR041698">
    <property type="entry name" value="Methyltransf_25"/>
</dbReference>
<dbReference type="Proteomes" id="UP000823618">
    <property type="component" value="Unassembled WGS sequence"/>
</dbReference>
<dbReference type="PROSITE" id="PS50937">
    <property type="entry name" value="HTH_MERR_2"/>
    <property type="match status" value="1"/>
</dbReference>
<reference evidence="5" key="1">
    <citation type="submission" date="2020-10" db="EMBL/GenBank/DDBJ databases">
        <authorList>
            <person name="Gilroy R."/>
        </authorList>
    </citation>
    <scope>NUCLEOTIDE SEQUENCE</scope>
    <source>
        <strain evidence="5">E3-2379</strain>
    </source>
</reference>
<dbReference type="Pfam" id="PF13411">
    <property type="entry name" value="MerR_1"/>
    <property type="match status" value="1"/>
</dbReference>
<evidence type="ECO:0000256" key="1">
    <source>
        <dbReference type="ARBA" id="ARBA00023015"/>
    </source>
</evidence>
<dbReference type="InterPro" id="IPR047057">
    <property type="entry name" value="MerR_fam"/>
</dbReference>
<dbReference type="GO" id="GO:0008168">
    <property type="term" value="F:methyltransferase activity"/>
    <property type="evidence" value="ECO:0007669"/>
    <property type="project" value="UniProtKB-KW"/>
</dbReference>
<keyword evidence="5" id="KW-0808">Transferase</keyword>
<keyword evidence="5" id="KW-0489">Methyltransferase</keyword>
<dbReference type="SUPFAM" id="SSF46955">
    <property type="entry name" value="Putative DNA-binding domain"/>
    <property type="match status" value="1"/>
</dbReference>
<proteinExistence type="predicted"/>
<evidence type="ECO:0000256" key="2">
    <source>
        <dbReference type="ARBA" id="ARBA00023125"/>
    </source>
</evidence>
<dbReference type="CDD" id="cd00592">
    <property type="entry name" value="HTH_MerR-like"/>
    <property type="match status" value="1"/>
</dbReference>
<dbReference type="CDD" id="cd02440">
    <property type="entry name" value="AdoMet_MTases"/>
    <property type="match status" value="1"/>
</dbReference>
<evidence type="ECO:0000259" key="4">
    <source>
        <dbReference type="PROSITE" id="PS50937"/>
    </source>
</evidence>
<dbReference type="InterPro" id="IPR009061">
    <property type="entry name" value="DNA-bd_dom_put_sf"/>
</dbReference>
<keyword evidence="3" id="KW-0804">Transcription</keyword>
<name>A0A9D9N7Q2_9FIRM</name>
<gene>
    <name evidence="5" type="ORF">IAC13_04430</name>
</gene>
<dbReference type="GO" id="GO:0003700">
    <property type="term" value="F:DNA-binding transcription factor activity"/>
    <property type="evidence" value="ECO:0007669"/>
    <property type="project" value="InterPro"/>
</dbReference>
<keyword evidence="2" id="KW-0238">DNA-binding</keyword>
<dbReference type="PANTHER" id="PTHR30204">
    <property type="entry name" value="REDOX-CYCLING DRUG-SENSING TRANSCRIPTIONAL ACTIVATOR SOXR"/>
    <property type="match status" value="1"/>
</dbReference>
<accession>A0A9D9N7Q2</accession>
<evidence type="ECO:0000256" key="3">
    <source>
        <dbReference type="ARBA" id="ARBA00023163"/>
    </source>
</evidence>
<keyword evidence="1" id="KW-0805">Transcription regulation</keyword>
<dbReference type="GO" id="GO:0003677">
    <property type="term" value="F:DNA binding"/>
    <property type="evidence" value="ECO:0007669"/>
    <property type="project" value="UniProtKB-KW"/>
</dbReference>
<evidence type="ECO:0000313" key="6">
    <source>
        <dbReference type="Proteomes" id="UP000823618"/>
    </source>
</evidence>
<dbReference type="Pfam" id="PF13649">
    <property type="entry name" value="Methyltransf_25"/>
    <property type="match status" value="1"/>
</dbReference>